<proteinExistence type="predicted"/>
<gene>
    <name evidence="1" type="ORF">K1T71_007820</name>
</gene>
<protein>
    <submittedName>
        <fullName evidence="1">Uncharacterized protein</fullName>
    </submittedName>
</protein>
<evidence type="ECO:0000313" key="2">
    <source>
        <dbReference type="Proteomes" id="UP000824533"/>
    </source>
</evidence>
<dbReference type="EMBL" id="CM034399">
    <property type="protein sequence ID" value="KAJ0176641.1"/>
    <property type="molecule type" value="Genomic_DNA"/>
</dbReference>
<organism evidence="1 2">
    <name type="scientific">Dendrolimus kikuchii</name>
    <dbReference type="NCBI Taxonomy" id="765133"/>
    <lineage>
        <taxon>Eukaryota</taxon>
        <taxon>Metazoa</taxon>
        <taxon>Ecdysozoa</taxon>
        <taxon>Arthropoda</taxon>
        <taxon>Hexapoda</taxon>
        <taxon>Insecta</taxon>
        <taxon>Pterygota</taxon>
        <taxon>Neoptera</taxon>
        <taxon>Endopterygota</taxon>
        <taxon>Lepidoptera</taxon>
        <taxon>Glossata</taxon>
        <taxon>Ditrysia</taxon>
        <taxon>Bombycoidea</taxon>
        <taxon>Lasiocampidae</taxon>
        <taxon>Dendrolimus</taxon>
    </lineage>
</organism>
<evidence type="ECO:0000313" key="1">
    <source>
        <dbReference type="EMBL" id="KAJ0176641.1"/>
    </source>
</evidence>
<dbReference type="Proteomes" id="UP000824533">
    <property type="component" value="Linkage Group LG13"/>
</dbReference>
<sequence length="96" mass="10874">MYQNGCIGRIAFVHFAQAIFRGSAAATSVAMVRQNGGSTRNAVHWADLPQHQYHSYGVRYAQPLTSPHVALKDFSHTIYRQSYKLLHTSFDYKSKN</sequence>
<accession>A0ACC1CY56</accession>
<name>A0ACC1CY56_9NEOP</name>
<comment type="caution">
    <text evidence="1">The sequence shown here is derived from an EMBL/GenBank/DDBJ whole genome shotgun (WGS) entry which is preliminary data.</text>
</comment>
<reference evidence="1 2" key="1">
    <citation type="journal article" date="2021" name="Front. Genet.">
        <title>Chromosome-Level Genome Assembly Reveals Significant Gene Expansion in the Toll and IMD Signaling Pathways of Dendrolimus kikuchii.</title>
        <authorList>
            <person name="Zhou J."/>
            <person name="Wu P."/>
            <person name="Xiong Z."/>
            <person name="Liu N."/>
            <person name="Zhao N."/>
            <person name="Ji M."/>
            <person name="Qiu Y."/>
            <person name="Yang B."/>
        </authorList>
    </citation>
    <scope>NUCLEOTIDE SEQUENCE [LARGE SCALE GENOMIC DNA]</scope>
    <source>
        <strain evidence="1">Ann1</strain>
    </source>
</reference>
<keyword evidence="2" id="KW-1185">Reference proteome</keyword>